<dbReference type="Proteomes" id="UP001271007">
    <property type="component" value="Unassembled WGS sequence"/>
</dbReference>
<feature type="region of interest" description="Disordered" evidence="1">
    <location>
        <begin position="268"/>
        <end position="729"/>
    </location>
</feature>
<evidence type="ECO:0000313" key="3">
    <source>
        <dbReference type="Proteomes" id="UP001271007"/>
    </source>
</evidence>
<feature type="compositionally biased region" description="Basic and acidic residues" evidence="1">
    <location>
        <begin position="391"/>
        <end position="400"/>
    </location>
</feature>
<accession>A0AAJ0G8Y8</accession>
<sequence length="770" mass="83311">MSQSTPAKQQRIERHLIRQRGAGVRSIAASFGFSLPPSSSSQAPSSDVTLVHNEPPAKRRKTIVEVAPTEPKEHDVPAVITAKATTVKKTRRQLLIEDMDDAPIGGDDSFIFGQRNKEKKRAAADVVAVFNAQQTGATREVETTKKPAAGRSRKRADATATQPLNEAVEEPPTGRPRRGAVKAAAMKVADGFVEENAPADRKRRDASPSQTAKAKKKQVVQQAVLPHEDVCGGAVEGPESFVQVPAAEKPKSRKRKAAAMVEAQDEIQQLPNHGHRTEACDNLPVPRVLTETEGKRRRVAKPPESPFATDQVNIDPVASTLEVMPSTRNKSKKRKAEEQVDGHEEAPTKRVKMKAGTRNRVMDEEDEDDAPVSQVKTTVKRRTRKMVADSGHAEPERLDVLPEGGYEPDAERSARGEELAARPAQRLKQRSRKTAIERTGAECALDPVAPIENHPAESAAGARPPLEHNQDASPPPKPQPAKPSRRRPLVDTDINLTIRSTSPEKPLPRSIPRAPHQQNTNETSRKPTPDHPTNPHRPSPPPPAKQVHAPREQTQPPHNSISQNRPSAAASRDRISMEQCPIDSNHNPSDRSGDMAMTRSAVPAARDAHQRGGSRFVSGRSDCGASRATAVSGSAVSAVAETLVSGPGAKPAPTTGAREPKRGRGPGGGREMRNGKVHEREAGEEERASVQDAGEDVDWLFDPPDVLRGQKVVKPKPNVKKTAAGSTNKSRTKMAEIDLDDLISNIASFAQQQVVVAKASRSTARMKGKV</sequence>
<feature type="compositionally biased region" description="Pro residues" evidence="1">
    <location>
        <begin position="530"/>
        <end position="544"/>
    </location>
</feature>
<reference evidence="2" key="1">
    <citation type="submission" date="2023-04" db="EMBL/GenBank/DDBJ databases">
        <title>Black Yeasts Isolated from many extreme environments.</title>
        <authorList>
            <person name="Coleine C."/>
            <person name="Stajich J.E."/>
            <person name="Selbmann L."/>
        </authorList>
    </citation>
    <scope>NUCLEOTIDE SEQUENCE</scope>
    <source>
        <strain evidence="2">CCFEE 5312</strain>
    </source>
</reference>
<feature type="compositionally biased region" description="Low complexity" evidence="1">
    <location>
        <begin position="625"/>
        <end position="640"/>
    </location>
</feature>
<gene>
    <name evidence="2" type="ORF">LTR09_010087</name>
</gene>
<proteinExistence type="predicted"/>
<dbReference type="AlphaFoldDB" id="A0AAJ0G8Y8"/>
<feature type="compositionally biased region" description="Low complexity" evidence="1">
    <location>
        <begin position="31"/>
        <end position="46"/>
    </location>
</feature>
<feature type="compositionally biased region" description="Polar residues" evidence="1">
    <location>
        <begin position="494"/>
        <end position="503"/>
    </location>
</feature>
<feature type="compositionally biased region" description="Polar residues" evidence="1">
    <location>
        <begin position="552"/>
        <end position="566"/>
    </location>
</feature>
<feature type="compositionally biased region" description="Basic and acidic residues" evidence="1">
    <location>
        <begin position="670"/>
        <end position="689"/>
    </location>
</feature>
<evidence type="ECO:0000256" key="1">
    <source>
        <dbReference type="SAM" id="MobiDB-lite"/>
    </source>
</evidence>
<evidence type="ECO:0000313" key="2">
    <source>
        <dbReference type="EMBL" id="KAK3048592.1"/>
    </source>
</evidence>
<protein>
    <submittedName>
        <fullName evidence="2">Uncharacterized protein</fullName>
    </submittedName>
</protein>
<feature type="region of interest" description="Disordered" evidence="1">
    <location>
        <begin position="135"/>
        <end position="220"/>
    </location>
</feature>
<name>A0AAJ0G8Y8_9PEZI</name>
<dbReference type="EMBL" id="JAWDJX010000047">
    <property type="protein sequence ID" value="KAK3048592.1"/>
    <property type="molecule type" value="Genomic_DNA"/>
</dbReference>
<organism evidence="2 3">
    <name type="scientific">Extremus antarcticus</name>
    <dbReference type="NCBI Taxonomy" id="702011"/>
    <lineage>
        <taxon>Eukaryota</taxon>
        <taxon>Fungi</taxon>
        <taxon>Dikarya</taxon>
        <taxon>Ascomycota</taxon>
        <taxon>Pezizomycotina</taxon>
        <taxon>Dothideomycetes</taxon>
        <taxon>Dothideomycetidae</taxon>
        <taxon>Mycosphaerellales</taxon>
        <taxon>Extremaceae</taxon>
        <taxon>Extremus</taxon>
    </lineage>
</organism>
<keyword evidence="3" id="KW-1185">Reference proteome</keyword>
<feature type="compositionally biased region" description="Basic and acidic residues" evidence="1">
    <location>
        <begin position="409"/>
        <end position="420"/>
    </location>
</feature>
<feature type="compositionally biased region" description="Basic and acidic residues" evidence="1">
    <location>
        <begin position="335"/>
        <end position="348"/>
    </location>
</feature>
<comment type="caution">
    <text evidence="2">The sequence shown here is derived from an EMBL/GenBank/DDBJ whole genome shotgun (WGS) entry which is preliminary data.</text>
</comment>
<feature type="region of interest" description="Disordered" evidence="1">
    <location>
        <begin position="31"/>
        <end position="57"/>
    </location>
</feature>